<dbReference type="PROSITE" id="PS51000">
    <property type="entry name" value="HTH_DEOR_2"/>
    <property type="match status" value="1"/>
</dbReference>
<dbReference type="SMART" id="SM01134">
    <property type="entry name" value="DeoRC"/>
    <property type="match status" value="1"/>
</dbReference>
<evidence type="ECO:0000313" key="5">
    <source>
        <dbReference type="EMBL" id="QSX17854.1"/>
    </source>
</evidence>
<dbReference type="PANTHER" id="PTHR30363">
    <property type="entry name" value="HTH-TYPE TRANSCRIPTIONAL REGULATOR SRLR-RELATED"/>
    <property type="match status" value="1"/>
</dbReference>
<gene>
    <name evidence="4" type="primary">agaR</name>
    <name evidence="5" type="ORF">J1G54_04850</name>
    <name evidence="4" type="ORF">N5925_04200</name>
    <name evidence="6" type="ORF">QBL01_08600</name>
</gene>
<dbReference type="InterPro" id="IPR050313">
    <property type="entry name" value="Carb_Metab_HTH_regulators"/>
</dbReference>
<organism evidence="4 7">
    <name type="scientific">Glaesserella parasuis</name>
    <name type="common">Haemophilus parasuis</name>
    <dbReference type="NCBI Taxonomy" id="738"/>
    <lineage>
        <taxon>Bacteria</taxon>
        <taxon>Pseudomonadati</taxon>
        <taxon>Pseudomonadota</taxon>
        <taxon>Gammaproteobacteria</taxon>
        <taxon>Pasteurellales</taxon>
        <taxon>Pasteurellaceae</taxon>
        <taxon>Glaesserella</taxon>
    </lineage>
</organism>
<dbReference type="InterPro" id="IPR047779">
    <property type="entry name" value="AgaR-like"/>
</dbReference>
<dbReference type="Proteomes" id="UP001148834">
    <property type="component" value="Unassembled WGS sequence"/>
</dbReference>
<dbReference type="RefSeq" id="WP_021110574.1">
    <property type="nucleotide sequence ID" value="NZ_CBCRUP010000001.1"/>
</dbReference>
<dbReference type="SUPFAM" id="SSF100950">
    <property type="entry name" value="NagB/RpiA/CoA transferase-like"/>
    <property type="match status" value="1"/>
</dbReference>
<dbReference type="Pfam" id="PF00455">
    <property type="entry name" value="DeoRC"/>
    <property type="match status" value="1"/>
</dbReference>
<sequence>MKSSVERRSDILALLQKTGSHRVEALSQHFGVSTVTIRSDLNVLEQQGYITRSHGFAVLNSRLMAELSIADKRNNYPELKQQIGHLAASLLKEGEKVILDSGTTTKAIVSAIGDLNLTVLTNGLDVAMALVSCPNVEVRMTGGVLRKNAMSFSGVMADNNLQHYRFDKVFLGVDGFDLQKGVTTFNEQEAQLNRLMCDAADQVIVVTDSSKFGQYSHFVICQANQIDVLVTDNKIPLSYREYLENVGVQVLIA</sequence>
<keyword evidence="2" id="KW-0804">Transcription</keyword>
<dbReference type="Proteomes" id="UP000662736">
    <property type="component" value="Chromosome"/>
</dbReference>
<dbReference type="OrthoDB" id="5685843at2"/>
<dbReference type="KEGG" id="hpak:JT17_02610"/>
<dbReference type="Proteomes" id="UP001222296">
    <property type="component" value="Chromosome"/>
</dbReference>
<dbReference type="InterPro" id="IPR037171">
    <property type="entry name" value="NagB/RpiA_transferase-like"/>
</dbReference>
<accession>A0A084EVS9</accession>
<dbReference type="InterPro" id="IPR001034">
    <property type="entry name" value="DeoR_HTH"/>
</dbReference>
<dbReference type="AlphaFoldDB" id="A0A084EVS9"/>
<dbReference type="SMART" id="SM00420">
    <property type="entry name" value="HTH_DEOR"/>
    <property type="match status" value="1"/>
</dbReference>
<dbReference type="GO" id="GO:0003700">
    <property type="term" value="F:DNA-binding transcription factor activity"/>
    <property type="evidence" value="ECO:0007669"/>
    <property type="project" value="InterPro"/>
</dbReference>
<reference evidence="5" key="1">
    <citation type="submission" date="2021-03" db="EMBL/GenBank/DDBJ databases">
        <title>Characterization of a novel Integrative Conjugative Element in Glaesserella parasuis.</title>
        <authorList>
            <person name="Hu G."/>
            <person name="Sun H."/>
        </authorList>
    </citation>
    <scope>NUCLEOTIDE SEQUENCE</scope>
    <source>
        <strain evidence="5">GHP1807</strain>
    </source>
</reference>
<protein>
    <submittedName>
        <fullName evidence="5">DeoR/GlpR transcriptional regulator</fullName>
    </submittedName>
    <submittedName>
        <fullName evidence="4">Transcriptional repressor AgaR</fullName>
    </submittedName>
</protein>
<dbReference type="InterPro" id="IPR036390">
    <property type="entry name" value="WH_DNA-bd_sf"/>
</dbReference>
<dbReference type="InterPro" id="IPR036388">
    <property type="entry name" value="WH-like_DNA-bd_sf"/>
</dbReference>
<dbReference type="EMBL" id="JAODIR010000015">
    <property type="protein sequence ID" value="MDD2167820.1"/>
    <property type="molecule type" value="Genomic_DNA"/>
</dbReference>
<dbReference type="EMBL" id="CP071491">
    <property type="protein sequence ID" value="QSX17854.1"/>
    <property type="molecule type" value="Genomic_DNA"/>
</dbReference>
<evidence type="ECO:0000256" key="1">
    <source>
        <dbReference type="ARBA" id="ARBA00023015"/>
    </source>
</evidence>
<evidence type="ECO:0000313" key="7">
    <source>
        <dbReference type="Proteomes" id="UP001148834"/>
    </source>
</evidence>
<name>A0A084EVS9_GLAPU</name>
<evidence type="ECO:0000259" key="3">
    <source>
        <dbReference type="PROSITE" id="PS51000"/>
    </source>
</evidence>
<dbReference type="NCBIfam" id="NF040755">
    <property type="entry name" value="AgaR"/>
    <property type="match status" value="1"/>
</dbReference>
<dbReference type="SUPFAM" id="SSF46785">
    <property type="entry name" value="Winged helix' DNA-binding domain"/>
    <property type="match status" value="1"/>
</dbReference>
<dbReference type="Pfam" id="PF08220">
    <property type="entry name" value="HTH_DeoR"/>
    <property type="match status" value="1"/>
</dbReference>
<dbReference type="PRINTS" id="PR00037">
    <property type="entry name" value="HTHLACR"/>
</dbReference>
<dbReference type="EMBL" id="CP121769">
    <property type="protein sequence ID" value="WGE09310.1"/>
    <property type="molecule type" value="Genomic_DNA"/>
</dbReference>
<proteinExistence type="predicted"/>
<dbReference type="InterPro" id="IPR014036">
    <property type="entry name" value="DeoR-like_C"/>
</dbReference>
<dbReference type="Gene3D" id="3.40.50.1360">
    <property type="match status" value="1"/>
</dbReference>
<keyword evidence="1" id="KW-0805">Transcription regulation</keyword>
<feature type="domain" description="HTH deoR-type" evidence="3">
    <location>
        <begin position="4"/>
        <end position="59"/>
    </location>
</feature>
<evidence type="ECO:0000256" key="2">
    <source>
        <dbReference type="ARBA" id="ARBA00023163"/>
    </source>
</evidence>
<reference evidence="6" key="3">
    <citation type="submission" date="2023-04" db="EMBL/GenBank/DDBJ databases">
        <title>Molecular characterization of the Integrative and Conjugative elements harboring multidrug-resistance gene from Glaesserella (Haemophilus) parasuis.</title>
        <authorList>
            <person name="Che Y."/>
            <person name="Zhou L."/>
        </authorList>
    </citation>
    <scope>NUCLEOTIDE SEQUENCE</scope>
    <source>
        <strain evidence="6">Z44</strain>
    </source>
</reference>
<evidence type="ECO:0000313" key="6">
    <source>
        <dbReference type="EMBL" id="WGE09310.1"/>
    </source>
</evidence>
<reference evidence="4" key="2">
    <citation type="submission" date="2022-09" db="EMBL/GenBank/DDBJ databases">
        <title>Molecular characterization of Glaesserella parasuis strains circulating in commercial swine farms using whole-genome sequencing.</title>
        <authorList>
            <person name="Mugabi R."/>
            <person name="Clavijo M."/>
            <person name="Li G."/>
        </authorList>
    </citation>
    <scope>NUCLEOTIDE SEQUENCE</scope>
    <source>
        <strain evidence="4">0435-53</strain>
    </source>
</reference>
<evidence type="ECO:0000313" key="4">
    <source>
        <dbReference type="EMBL" id="MDD2167820.1"/>
    </source>
</evidence>
<dbReference type="PANTHER" id="PTHR30363:SF44">
    <property type="entry name" value="AGA OPERON TRANSCRIPTIONAL REPRESSOR-RELATED"/>
    <property type="match status" value="1"/>
</dbReference>
<dbReference type="Gene3D" id="1.10.10.10">
    <property type="entry name" value="Winged helix-like DNA-binding domain superfamily/Winged helix DNA-binding domain"/>
    <property type="match status" value="1"/>
</dbReference>